<evidence type="ECO:0000256" key="5">
    <source>
        <dbReference type="ARBA" id="ARBA00022694"/>
    </source>
</evidence>
<evidence type="ECO:0000256" key="8">
    <source>
        <dbReference type="ARBA" id="ARBA00023128"/>
    </source>
</evidence>
<reference evidence="11 12" key="1">
    <citation type="journal article" date="2018" name="Gigascience">
        <title>Genomes of trombidid mites reveal novel predicted allergens and laterally-transferred genes associated with secondary metabolism.</title>
        <authorList>
            <person name="Dong X."/>
            <person name="Chaisiri K."/>
            <person name="Xia D."/>
            <person name="Armstrong S.D."/>
            <person name="Fang Y."/>
            <person name="Donnelly M.J."/>
            <person name="Kadowaki T."/>
            <person name="McGarry J.W."/>
            <person name="Darby A.C."/>
            <person name="Makepeace B.L."/>
        </authorList>
    </citation>
    <scope>NUCLEOTIDE SEQUENCE [LARGE SCALE GENOMIC DNA]</scope>
    <source>
        <strain evidence="11">UoL-UT</strain>
    </source>
</reference>
<dbReference type="InterPro" id="IPR038459">
    <property type="entry name" value="MT_TRM10-typ_sf"/>
</dbReference>
<dbReference type="InterPro" id="IPR007356">
    <property type="entry name" value="tRNA_m1G_MeTrfase_euk"/>
</dbReference>
<keyword evidence="6" id="KW-0809">Transit peptide</keyword>
<accession>A0A443STT7</accession>
<dbReference type="GO" id="GO:0032259">
    <property type="term" value="P:methylation"/>
    <property type="evidence" value="ECO:0007669"/>
    <property type="project" value="UniProtKB-KW"/>
</dbReference>
<organism evidence="11 12">
    <name type="scientific">Leptotrombidium deliense</name>
    <dbReference type="NCBI Taxonomy" id="299467"/>
    <lineage>
        <taxon>Eukaryota</taxon>
        <taxon>Metazoa</taxon>
        <taxon>Ecdysozoa</taxon>
        <taxon>Arthropoda</taxon>
        <taxon>Chelicerata</taxon>
        <taxon>Arachnida</taxon>
        <taxon>Acari</taxon>
        <taxon>Acariformes</taxon>
        <taxon>Trombidiformes</taxon>
        <taxon>Prostigmata</taxon>
        <taxon>Anystina</taxon>
        <taxon>Parasitengona</taxon>
        <taxon>Trombiculoidea</taxon>
        <taxon>Trombiculidae</taxon>
        <taxon>Leptotrombidium</taxon>
    </lineage>
</organism>
<keyword evidence="4" id="KW-0949">S-adenosyl-L-methionine</keyword>
<dbReference type="GO" id="GO:0008168">
    <property type="term" value="F:methyltransferase activity"/>
    <property type="evidence" value="ECO:0007669"/>
    <property type="project" value="UniProtKB-KW"/>
</dbReference>
<evidence type="ECO:0000256" key="9">
    <source>
        <dbReference type="ARBA" id="ARBA00029803"/>
    </source>
</evidence>
<dbReference type="Proteomes" id="UP000288716">
    <property type="component" value="Unassembled WGS sequence"/>
</dbReference>
<dbReference type="STRING" id="299467.A0A443STT7"/>
<dbReference type="GO" id="GO:0000049">
    <property type="term" value="F:tRNA binding"/>
    <property type="evidence" value="ECO:0007669"/>
    <property type="project" value="TreeGrafter"/>
</dbReference>
<keyword evidence="3 11" id="KW-0808">Transferase</keyword>
<dbReference type="AlphaFoldDB" id="A0A443STT7"/>
<dbReference type="GO" id="GO:0070131">
    <property type="term" value="P:positive regulation of mitochondrial translation"/>
    <property type="evidence" value="ECO:0007669"/>
    <property type="project" value="TreeGrafter"/>
</dbReference>
<dbReference type="Gene3D" id="3.40.1280.30">
    <property type="match status" value="1"/>
</dbReference>
<dbReference type="PANTHER" id="PTHR13563">
    <property type="entry name" value="TRNA (GUANINE-9-) METHYLTRANSFERASE"/>
    <property type="match status" value="1"/>
</dbReference>
<feature type="domain" description="SAM-dependent MTase TRM10-type" evidence="10">
    <location>
        <begin position="103"/>
        <end position="301"/>
    </location>
</feature>
<keyword evidence="8" id="KW-0496">Mitochondrion</keyword>
<dbReference type="InterPro" id="IPR025812">
    <property type="entry name" value="Trm10_C_MTase_dom"/>
</dbReference>
<keyword evidence="12" id="KW-1185">Reference proteome</keyword>
<dbReference type="GO" id="GO:0097745">
    <property type="term" value="P:mitochondrial tRNA 5'-end processing"/>
    <property type="evidence" value="ECO:0007669"/>
    <property type="project" value="TreeGrafter"/>
</dbReference>
<evidence type="ECO:0000256" key="1">
    <source>
        <dbReference type="ARBA" id="ARBA00004173"/>
    </source>
</evidence>
<protein>
    <recommendedName>
        <fullName evidence="9">RNA (guanine-9-)-methyltransferase domain-containing protein 1</fullName>
    </recommendedName>
</protein>
<keyword evidence="7" id="KW-0175">Coiled coil</keyword>
<evidence type="ECO:0000259" key="10">
    <source>
        <dbReference type="PROSITE" id="PS51675"/>
    </source>
</evidence>
<proteinExistence type="predicted"/>
<gene>
    <name evidence="11" type="ORF">B4U80_10251</name>
</gene>
<comment type="subcellular location">
    <subcellularLocation>
        <location evidence="1">Mitochondrion</location>
    </subcellularLocation>
</comment>
<comment type="caution">
    <text evidence="11">The sequence shown here is derived from an EMBL/GenBank/DDBJ whole genome shotgun (WGS) entry which is preliminary data.</text>
</comment>
<dbReference type="InterPro" id="IPR028564">
    <property type="entry name" value="MT_TRM10-typ"/>
</dbReference>
<evidence type="ECO:0000313" key="11">
    <source>
        <dbReference type="EMBL" id="RWS30927.1"/>
    </source>
</evidence>
<dbReference type="OrthoDB" id="9976048at2759"/>
<evidence type="ECO:0000313" key="12">
    <source>
        <dbReference type="Proteomes" id="UP000288716"/>
    </source>
</evidence>
<evidence type="ECO:0000256" key="7">
    <source>
        <dbReference type="ARBA" id="ARBA00023054"/>
    </source>
</evidence>
<evidence type="ECO:0000256" key="2">
    <source>
        <dbReference type="ARBA" id="ARBA00022603"/>
    </source>
</evidence>
<evidence type="ECO:0000256" key="4">
    <source>
        <dbReference type="ARBA" id="ARBA00022691"/>
    </source>
</evidence>
<sequence>MYEYEKYLTAMVPETITVSQMQRILADSENKRLLLFKYFYKVEMAQRKRSVEKEVRAEKEAEKLSTEKTLGVLYDEQTNAPIYGLWRHSLFINLTSSFLVKKFDAKLYESTLFGQPLVFDFSFESLMNDKCLNALCKQIAFAIGGNRTYDSPFSLWFCNLQKESKTDNQLVKAVGNLYPKSGLNTSFINVHSGSYLDFFPKEKLVYLTPDSNEELHVFDVDKVYIIGSYVDLLSGVEKRATIQTAKRLGLKTAKLPIDHYAYMKGCKAFTLDQMVNILNTIKHTNSWHEAFKHIPQRKVKTPEEVAELERRRLSKMKFIRKTLHTDSIIKEALKE</sequence>
<evidence type="ECO:0000256" key="3">
    <source>
        <dbReference type="ARBA" id="ARBA00022679"/>
    </source>
</evidence>
<keyword evidence="2 11" id="KW-0489">Methyltransferase</keyword>
<dbReference type="GO" id="GO:0005654">
    <property type="term" value="C:nucleoplasm"/>
    <property type="evidence" value="ECO:0007669"/>
    <property type="project" value="TreeGrafter"/>
</dbReference>
<keyword evidence="5" id="KW-0819">tRNA processing</keyword>
<dbReference type="PROSITE" id="PS51675">
    <property type="entry name" value="SAM_MT_TRM10"/>
    <property type="match status" value="1"/>
</dbReference>
<name>A0A443STT7_9ACAR</name>
<evidence type="ECO:0000256" key="6">
    <source>
        <dbReference type="ARBA" id="ARBA00022946"/>
    </source>
</evidence>
<dbReference type="PANTHER" id="PTHR13563:SF5">
    <property type="entry name" value="TRNA METHYLTRANSFERASE 10 HOMOLOG C"/>
    <property type="match status" value="1"/>
</dbReference>
<dbReference type="VEuPathDB" id="VectorBase:LDEU001112"/>
<dbReference type="CDD" id="cd18102">
    <property type="entry name" value="Trm10_MRRP1"/>
    <property type="match status" value="1"/>
</dbReference>
<dbReference type="GO" id="GO:0005739">
    <property type="term" value="C:mitochondrion"/>
    <property type="evidence" value="ECO:0007669"/>
    <property type="project" value="UniProtKB-SubCell"/>
</dbReference>
<dbReference type="EMBL" id="NCKV01000329">
    <property type="protein sequence ID" value="RWS30927.1"/>
    <property type="molecule type" value="Genomic_DNA"/>
</dbReference>